<gene>
    <name evidence="2" type="ORF">MNOR_LOCUS37148</name>
</gene>
<protein>
    <submittedName>
        <fullName evidence="2">Uncharacterized protein</fullName>
    </submittedName>
</protein>
<feature type="non-terminal residue" evidence="2">
    <location>
        <position position="103"/>
    </location>
</feature>
<evidence type="ECO:0000313" key="3">
    <source>
        <dbReference type="Proteomes" id="UP001497623"/>
    </source>
</evidence>
<keyword evidence="3" id="KW-1185">Reference proteome</keyword>
<sequence length="103" mass="11491">KESKDNKGKVKTTEKKTPPPKKTPPSKKTPPPKNTIPDKASYFSTRAKAPRRSKTLPSFEDPDSPASSQAFSPEVEMVESGVEFSLDRLDKEYLDGVKWPLET</sequence>
<proteinExistence type="predicted"/>
<feature type="non-terminal residue" evidence="2">
    <location>
        <position position="1"/>
    </location>
</feature>
<feature type="compositionally biased region" description="Basic and acidic residues" evidence="1">
    <location>
        <begin position="1"/>
        <end position="17"/>
    </location>
</feature>
<evidence type="ECO:0000313" key="2">
    <source>
        <dbReference type="EMBL" id="CAL4196218.1"/>
    </source>
</evidence>
<feature type="compositionally biased region" description="Pro residues" evidence="1">
    <location>
        <begin position="20"/>
        <end position="34"/>
    </location>
</feature>
<accession>A0AAV2SIM1</accession>
<name>A0AAV2SIM1_MEGNR</name>
<evidence type="ECO:0000256" key="1">
    <source>
        <dbReference type="SAM" id="MobiDB-lite"/>
    </source>
</evidence>
<dbReference type="Proteomes" id="UP001497623">
    <property type="component" value="Unassembled WGS sequence"/>
</dbReference>
<dbReference type="EMBL" id="CAXKWB010072613">
    <property type="protein sequence ID" value="CAL4196218.1"/>
    <property type="molecule type" value="Genomic_DNA"/>
</dbReference>
<organism evidence="2 3">
    <name type="scientific">Meganyctiphanes norvegica</name>
    <name type="common">Northern krill</name>
    <name type="synonym">Thysanopoda norvegica</name>
    <dbReference type="NCBI Taxonomy" id="48144"/>
    <lineage>
        <taxon>Eukaryota</taxon>
        <taxon>Metazoa</taxon>
        <taxon>Ecdysozoa</taxon>
        <taxon>Arthropoda</taxon>
        <taxon>Crustacea</taxon>
        <taxon>Multicrustacea</taxon>
        <taxon>Malacostraca</taxon>
        <taxon>Eumalacostraca</taxon>
        <taxon>Eucarida</taxon>
        <taxon>Euphausiacea</taxon>
        <taxon>Euphausiidae</taxon>
        <taxon>Meganyctiphanes</taxon>
    </lineage>
</organism>
<reference evidence="2 3" key="1">
    <citation type="submission" date="2024-05" db="EMBL/GenBank/DDBJ databases">
        <authorList>
            <person name="Wallberg A."/>
        </authorList>
    </citation>
    <scope>NUCLEOTIDE SEQUENCE [LARGE SCALE GENOMIC DNA]</scope>
</reference>
<feature type="region of interest" description="Disordered" evidence="1">
    <location>
        <begin position="1"/>
        <end position="77"/>
    </location>
</feature>
<dbReference type="AlphaFoldDB" id="A0AAV2SIM1"/>
<comment type="caution">
    <text evidence="2">The sequence shown here is derived from an EMBL/GenBank/DDBJ whole genome shotgun (WGS) entry which is preliminary data.</text>
</comment>